<reference evidence="1" key="1">
    <citation type="submission" date="2020-06" db="EMBL/GenBank/DDBJ databases">
        <authorList>
            <consortium name="Plant Systems Biology data submission"/>
        </authorList>
    </citation>
    <scope>NUCLEOTIDE SEQUENCE</scope>
    <source>
        <strain evidence="1">D6</strain>
    </source>
</reference>
<dbReference type="AlphaFoldDB" id="A0A9N8H412"/>
<dbReference type="EMBL" id="CAICTM010000038">
    <property type="protein sequence ID" value="CAB9498460.1"/>
    <property type="molecule type" value="Genomic_DNA"/>
</dbReference>
<dbReference type="Proteomes" id="UP001153069">
    <property type="component" value="Unassembled WGS sequence"/>
</dbReference>
<name>A0A9N8H412_9STRA</name>
<proteinExistence type="predicted"/>
<organism evidence="1 2">
    <name type="scientific">Seminavis robusta</name>
    <dbReference type="NCBI Taxonomy" id="568900"/>
    <lineage>
        <taxon>Eukaryota</taxon>
        <taxon>Sar</taxon>
        <taxon>Stramenopiles</taxon>
        <taxon>Ochrophyta</taxon>
        <taxon>Bacillariophyta</taxon>
        <taxon>Bacillariophyceae</taxon>
        <taxon>Bacillariophycidae</taxon>
        <taxon>Naviculales</taxon>
        <taxon>Naviculaceae</taxon>
        <taxon>Seminavis</taxon>
    </lineage>
</organism>
<accession>A0A9N8H412</accession>
<comment type="caution">
    <text evidence="1">The sequence shown here is derived from an EMBL/GenBank/DDBJ whole genome shotgun (WGS) entry which is preliminary data.</text>
</comment>
<evidence type="ECO:0000313" key="1">
    <source>
        <dbReference type="EMBL" id="CAB9498460.1"/>
    </source>
</evidence>
<sequence>MDHTPSFSQTQASMAWPYFQMPNSRRSSNKQAMVAAILVPVRRRQKLHNLYNGYGPNGRIITVSQPKLWGTAPGRSGDWFHRRPPLVPSPAPRSLREMVYLKLHGELLGVFGGGGGGRTEEGRRRKLERWEVDRGPASFITQPQVVWRNSLQGLVLMC</sequence>
<gene>
    <name evidence="1" type="ORF">SEMRO_38_G023901.1</name>
</gene>
<evidence type="ECO:0000313" key="2">
    <source>
        <dbReference type="Proteomes" id="UP001153069"/>
    </source>
</evidence>
<keyword evidence="2" id="KW-1185">Reference proteome</keyword>
<protein>
    <submittedName>
        <fullName evidence="1">Uncharacterized protein</fullName>
    </submittedName>
</protein>